<dbReference type="EMBL" id="KN881727">
    <property type="protein sequence ID" value="KIY49081.1"/>
    <property type="molecule type" value="Genomic_DNA"/>
</dbReference>
<dbReference type="PROSITE" id="PS50011">
    <property type="entry name" value="PROTEIN_KINASE_DOM"/>
    <property type="match status" value="1"/>
</dbReference>
<dbReference type="GO" id="GO:0005524">
    <property type="term" value="F:ATP binding"/>
    <property type="evidence" value="ECO:0007669"/>
    <property type="project" value="UniProtKB-UniRule"/>
</dbReference>
<dbReference type="GO" id="GO:0004674">
    <property type="term" value="F:protein serine/threonine kinase activity"/>
    <property type="evidence" value="ECO:0007669"/>
    <property type="project" value="UniProtKB-KW"/>
</dbReference>
<dbReference type="InterPro" id="IPR008271">
    <property type="entry name" value="Ser/Thr_kinase_AS"/>
</dbReference>
<dbReference type="CDD" id="cd05117">
    <property type="entry name" value="STKc_CAMK"/>
    <property type="match status" value="1"/>
</dbReference>
<dbReference type="Gene3D" id="3.30.200.20">
    <property type="entry name" value="Phosphorylase Kinase, domain 1"/>
    <property type="match status" value="1"/>
</dbReference>
<keyword evidence="6" id="KW-0808">Transferase</keyword>
<evidence type="ECO:0000313" key="7">
    <source>
        <dbReference type="Proteomes" id="UP000054144"/>
    </source>
</evidence>
<protein>
    <submittedName>
        <fullName evidence="6">Pkinase-domain-containing protein</fullName>
    </submittedName>
</protein>
<organism evidence="6 7">
    <name type="scientific">Fistulina hepatica ATCC 64428</name>
    <dbReference type="NCBI Taxonomy" id="1128425"/>
    <lineage>
        <taxon>Eukaryota</taxon>
        <taxon>Fungi</taxon>
        <taxon>Dikarya</taxon>
        <taxon>Basidiomycota</taxon>
        <taxon>Agaricomycotina</taxon>
        <taxon>Agaricomycetes</taxon>
        <taxon>Agaricomycetidae</taxon>
        <taxon>Agaricales</taxon>
        <taxon>Fistulinaceae</taxon>
        <taxon>Fistulina</taxon>
    </lineage>
</organism>
<keyword evidence="1 3" id="KW-0547">Nucleotide-binding</keyword>
<gene>
    <name evidence="6" type="ORF">FISHEDRAFT_42099</name>
</gene>
<name>A0A0D7AGR1_9AGAR</name>
<dbReference type="FunFam" id="3.30.200.20:FF:000042">
    <property type="entry name" value="Aurora kinase A"/>
    <property type="match status" value="1"/>
</dbReference>
<dbReference type="SMART" id="SM00220">
    <property type="entry name" value="S_TKc"/>
    <property type="match status" value="1"/>
</dbReference>
<dbReference type="Gene3D" id="1.10.510.10">
    <property type="entry name" value="Transferase(Phosphotransferase) domain 1"/>
    <property type="match status" value="1"/>
</dbReference>
<dbReference type="PROSITE" id="PS00107">
    <property type="entry name" value="PROTEIN_KINASE_ATP"/>
    <property type="match status" value="1"/>
</dbReference>
<dbReference type="Proteomes" id="UP000054144">
    <property type="component" value="Unassembled WGS sequence"/>
</dbReference>
<dbReference type="PROSITE" id="PS00108">
    <property type="entry name" value="PROTEIN_KINASE_ST"/>
    <property type="match status" value="1"/>
</dbReference>
<keyword evidence="4" id="KW-0723">Serine/threonine-protein kinase</keyword>
<evidence type="ECO:0000313" key="6">
    <source>
        <dbReference type="EMBL" id="KIY49081.1"/>
    </source>
</evidence>
<dbReference type="SUPFAM" id="SSF56112">
    <property type="entry name" value="Protein kinase-like (PK-like)"/>
    <property type="match status" value="1"/>
</dbReference>
<keyword evidence="2 3" id="KW-0067">ATP-binding</keyword>
<keyword evidence="7" id="KW-1185">Reference proteome</keyword>
<evidence type="ECO:0000256" key="4">
    <source>
        <dbReference type="RuleBase" id="RU000304"/>
    </source>
</evidence>
<dbReference type="AlphaFoldDB" id="A0A0D7AGR1"/>
<dbReference type="InterPro" id="IPR000719">
    <property type="entry name" value="Prot_kinase_dom"/>
</dbReference>
<evidence type="ECO:0000256" key="1">
    <source>
        <dbReference type="ARBA" id="ARBA00022741"/>
    </source>
</evidence>
<proteinExistence type="inferred from homology"/>
<accession>A0A0D7AGR1</accession>
<sequence length="361" mass="40517">MSDPPIIPCQYRTGRILGSGTYSVVKEGIHLVTAQHYACKVINKQHLSGREHMIRSEISVLKKVSTGHRNIVTLHDYFETMDNVYLVFDLCTGGELFHRIMSRGFYYEPDAAQLIRTIMGAVKYIHDCGIVHRDLKTENLLFLTSDEDADIMIADFGLSKVVDDQDHALLTELCGTPGYMAPEMIKRSGHGKPVDVWAMGVITYFLLSGCLPFDAEPGHHASEIEAIVKGDWSFQPTHHWANISPAANDFIRRCLSLDPAMRPTAEEALTHPWLADPSAHFIPDPQLPDTPTDLLPDIKITYSAKHLWRKATIPIHALSRMAILSDHTGALSQHHQDIAEKVRRCKTESELVSNSLLYYTP</sequence>
<comment type="similarity">
    <text evidence="4">Belongs to the protein kinase superfamily.</text>
</comment>
<reference evidence="6 7" key="1">
    <citation type="journal article" date="2015" name="Fungal Genet. Biol.">
        <title>Evolution of novel wood decay mechanisms in Agaricales revealed by the genome sequences of Fistulina hepatica and Cylindrobasidium torrendii.</title>
        <authorList>
            <person name="Floudas D."/>
            <person name="Held B.W."/>
            <person name="Riley R."/>
            <person name="Nagy L.G."/>
            <person name="Koehler G."/>
            <person name="Ransdell A.S."/>
            <person name="Younus H."/>
            <person name="Chow J."/>
            <person name="Chiniquy J."/>
            <person name="Lipzen A."/>
            <person name="Tritt A."/>
            <person name="Sun H."/>
            <person name="Haridas S."/>
            <person name="LaButti K."/>
            <person name="Ohm R.A."/>
            <person name="Kues U."/>
            <person name="Blanchette R.A."/>
            <person name="Grigoriev I.V."/>
            <person name="Minto R.E."/>
            <person name="Hibbett D.S."/>
        </authorList>
    </citation>
    <scope>NUCLEOTIDE SEQUENCE [LARGE SCALE GENOMIC DNA]</scope>
    <source>
        <strain evidence="6 7">ATCC 64428</strain>
    </source>
</reference>
<dbReference type="OrthoDB" id="40902at2759"/>
<dbReference type="PANTHER" id="PTHR24347">
    <property type="entry name" value="SERINE/THREONINE-PROTEIN KINASE"/>
    <property type="match status" value="1"/>
</dbReference>
<feature type="binding site" evidence="3">
    <location>
        <position position="40"/>
    </location>
    <ligand>
        <name>ATP</name>
        <dbReference type="ChEBI" id="CHEBI:30616"/>
    </ligand>
</feature>
<dbReference type="FunFam" id="1.10.510.10:FF:000571">
    <property type="entry name" value="Maternal embryonic leucine zipper kinase"/>
    <property type="match status" value="1"/>
</dbReference>
<dbReference type="Pfam" id="PF00069">
    <property type="entry name" value="Pkinase"/>
    <property type="match status" value="1"/>
</dbReference>
<dbReference type="InterPro" id="IPR011009">
    <property type="entry name" value="Kinase-like_dom_sf"/>
</dbReference>
<evidence type="ECO:0000259" key="5">
    <source>
        <dbReference type="PROSITE" id="PS50011"/>
    </source>
</evidence>
<evidence type="ECO:0000256" key="3">
    <source>
        <dbReference type="PROSITE-ProRule" id="PRU10141"/>
    </source>
</evidence>
<dbReference type="InterPro" id="IPR017441">
    <property type="entry name" value="Protein_kinase_ATP_BS"/>
</dbReference>
<feature type="domain" description="Protein kinase" evidence="5">
    <location>
        <begin position="11"/>
        <end position="274"/>
    </location>
</feature>
<keyword evidence="6" id="KW-0418">Kinase</keyword>
<evidence type="ECO:0000256" key="2">
    <source>
        <dbReference type="ARBA" id="ARBA00022840"/>
    </source>
</evidence>